<dbReference type="RefSeq" id="WP_316410879.1">
    <property type="nucleotide sequence ID" value="NZ_AP027081.1"/>
</dbReference>
<gene>
    <name evidence="1" type="ORF">METESE_01040</name>
</gene>
<keyword evidence="2" id="KW-1185">Reference proteome</keyword>
<protein>
    <submittedName>
        <fullName evidence="1">Uncharacterized protein</fullName>
    </submittedName>
</protein>
<evidence type="ECO:0000313" key="1">
    <source>
        <dbReference type="EMBL" id="BDU75146.1"/>
    </source>
</evidence>
<evidence type="ECO:0000313" key="2">
    <source>
        <dbReference type="Proteomes" id="UP001228113"/>
    </source>
</evidence>
<dbReference type="EMBL" id="AP027081">
    <property type="protein sequence ID" value="BDU75146.1"/>
    <property type="molecule type" value="Genomic_DNA"/>
</dbReference>
<proteinExistence type="predicted"/>
<dbReference type="KEGG" id="msea:METESE_01040"/>
<organism evidence="1 2">
    <name type="scientific">Mesoterricola sediminis</name>
    <dbReference type="NCBI Taxonomy" id="2927980"/>
    <lineage>
        <taxon>Bacteria</taxon>
        <taxon>Pseudomonadati</taxon>
        <taxon>Acidobacteriota</taxon>
        <taxon>Holophagae</taxon>
        <taxon>Holophagales</taxon>
        <taxon>Holophagaceae</taxon>
        <taxon>Mesoterricola</taxon>
    </lineage>
</organism>
<dbReference type="AlphaFoldDB" id="A0AA48GL94"/>
<accession>A0AA48GL94</accession>
<name>A0AA48GL94_9BACT</name>
<dbReference type="Proteomes" id="UP001228113">
    <property type="component" value="Chromosome"/>
</dbReference>
<reference evidence="1" key="1">
    <citation type="journal article" date="2023" name="Int. J. Syst. Evol. Microbiol.">
        <title>Mesoterricola silvestris gen. nov., sp. nov., Mesoterricola sediminis sp. nov., Geothrix oryzae sp. nov., Geothrix edaphica sp. nov., Geothrix rubra sp. nov., and Geothrix limicola sp. nov., six novel members of Acidobacteriota isolated from soils.</title>
        <authorList>
            <person name="Itoh H."/>
            <person name="Sugisawa Y."/>
            <person name="Mise K."/>
            <person name="Xu Z."/>
            <person name="Kuniyasu M."/>
            <person name="Ushijima N."/>
            <person name="Kawano K."/>
            <person name="Kobayashi E."/>
            <person name="Shiratori Y."/>
            <person name="Masuda Y."/>
            <person name="Senoo K."/>
        </authorList>
    </citation>
    <scope>NUCLEOTIDE SEQUENCE</scope>
    <source>
        <strain evidence="1">W786</strain>
    </source>
</reference>
<sequence length="87" mass="9338">MWTMTLSEADLLRGLAALGFAGSGGRAVRAAGSRRQEVRWRPVEALRLGALPPLTRWEVDLIQPDVSDAEAAAFAQAFLRAFQKGGG</sequence>